<evidence type="ECO:0000313" key="1">
    <source>
        <dbReference type="EMBL" id="TLX47009.1"/>
    </source>
</evidence>
<dbReference type="OrthoDB" id="9794948at2"/>
<proteinExistence type="predicted"/>
<sequence length="198" mass="22000">MYIPKNLQMTASSVNQFIHEYGFGCLVSANLTCSHLPFLFDEKYNVLYTHLAKANTHWQGLAGKEVLIIFSGPHAYISPTWYDKGPAVPTWNYAAVHVIGTVSLLSETETLNVVNQTVEKYEPSLFSELGIFSEQLNAKLAKAIVGLKIDITNIEGKQKLGQQRTQADQLGVFQALQQGDLEAQLLAEYMKKHEIGLG</sequence>
<dbReference type="PANTHER" id="PTHR35802">
    <property type="entry name" value="PROTEASE SYNTHASE AND SPORULATION PROTEIN PAI 2"/>
    <property type="match status" value="1"/>
</dbReference>
<dbReference type="PANTHER" id="PTHR35802:SF1">
    <property type="entry name" value="PROTEASE SYNTHASE AND SPORULATION PROTEIN PAI 2"/>
    <property type="match status" value="1"/>
</dbReference>
<dbReference type="Pfam" id="PF04299">
    <property type="entry name" value="FMN_bind_2"/>
    <property type="match status" value="1"/>
</dbReference>
<dbReference type="EMBL" id="PPSW01000015">
    <property type="protein sequence ID" value="TLX47009.1"/>
    <property type="molecule type" value="Genomic_DNA"/>
</dbReference>
<comment type="caution">
    <text evidence="1">The sequence shown here is derived from an EMBL/GenBank/DDBJ whole genome shotgun (WGS) entry which is preliminary data.</text>
</comment>
<evidence type="ECO:0000313" key="2">
    <source>
        <dbReference type="Proteomes" id="UP000309186"/>
    </source>
</evidence>
<gene>
    <name evidence="1" type="ORF">C1E24_10960</name>
</gene>
<dbReference type="AlphaFoldDB" id="A0A5R9Q431"/>
<protein>
    <submittedName>
        <fullName evidence="1">Transcriptional regulator</fullName>
    </submittedName>
</protein>
<dbReference type="InterPro" id="IPR012349">
    <property type="entry name" value="Split_barrel_FMN-bd"/>
</dbReference>
<dbReference type="InterPro" id="IPR007396">
    <property type="entry name" value="TR_PAI2-type"/>
</dbReference>
<accession>A0A5R9Q431</accession>
<dbReference type="Gene3D" id="2.30.110.10">
    <property type="entry name" value="Electron Transport, Fmn-binding Protein, Chain A"/>
    <property type="match status" value="1"/>
</dbReference>
<organism evidence="1 2">
    <name type="scientific">Pseudoalteromonas phenolica</name>
    <dbReference type="NCBI Taxonomy" id="161398"/>
    <lineage>
        <taxon>Bacteria</taxon>
        <taxon>Pseudomonadati</taxon>
        <taxon>Pseudomonadota</taxon>
        <taxon>Gammaproteobacteria</taxon>
        <taxon>Alteromonadales</taxon>
        <taxon>Pseudoalteromonadaceae</taxon>
        <taxon>Pseudoalteromonas</taxon>
    </lineage>
</organism>
<name>A0A5R9Q431_9GAMM</name>
<dbReference type="SUPFAM" id="SSF50475">
    <property type="entry name" value="FMN-binding split barrel"/>
    <property type="match status" value="1"/>
</dbReference>
<reference evidence="1 2" key="1">
    <citation type="submission" date="2018-01" db="EMBL/GenBank/DDBJ databases">
        <title>Co-occurrence of chitin degradation, pigmentation and bioactivity in marine Pseudoalteromonas.</title>
        <authorList>
            <person name="Paulsen S."/>
            <person name="Gram L."/>
            <person name="Machado H."/>
        </authorList>
    </citation>
    <scope>NUCLEOTIDE SEQUENCE [LARGE SCALE GENOMIC DNA]</scope>
    <source>
        <strain evidence="1 2">S3663</strain>
    </source>
</reference>
<dbReference type="PIRSF" id="PIRSF010372">
    <property type="entry name" value="PaiB"/>
    <property type="match status" value="1"/>
</dbReference>
<dbReference type="Proteomes" id="UP000309186">
    <property type="component" value="Unassembled WGS sequence"/>
</dbReference>
<dbReference type="RefSeq" id="WP_138481370.1">
    <property type="nucleotide sequence ID" value="NZ_PPSW01000015.1"/>
</dbReference>